<comment type="caution">
    <text evidence="1">The sequence shown here is derived from an EMBL/GenBank/DDBJ whole genome shotgun (WGS) entry which is preliminary data.</text>
</comment>
<dbReference type="Proteomes" id="UP001159641">
    <property type="component" value="Unassembled WGS sequence"/>
</dbReference>
<accession>A0AB34GS34</accession>
<evidence type="ECO:0000313" key="1">
    <source>
        <dbReference type="EMBL" id="KAJ8781807.1"/>
    </source>
</evidence>
<protein>
    <submittedName>
        <fullName evidence="1">Uncharacterized protein</fullName>
    </submittedName>
</protein>
<organism evidence="1 2">
    <name type="scientific">Eschrichtius robustus</name>
    <name type="common">California gray whale</name>
    <name type="synonym">Eschrichtius gibbosus</name>
    <dbReference type="NCBI Taxonomy" id="9764"/>
    <lineage>
        <taxon>Eukaryota</taxon>
        <taxon>Metazoa</taxon>
        <taxon>Chordata</taxon>
        <taxon>Craniata</taxon>
        <taxon>Vertebrata</taxon>
        <taxon>Euteleostomi</taxon>
        <taxon>Mammalia</taxon>
        <taxon>Eutheria</taxon>
        <taxon>Laurasiatheria</taxon>
        <taxon>Artiodactyla</taxon>
        <taxon>Whippomorpha</taxon>
        <taxon>Cetacea</taxon>
        <taxon>Mysticeti</taxon>
        <taxon>Eschrichtiidae</taxon>
        <taxon>Eschrichtius</taxon>
    </lineage>
</organism>
<name>A0AB34GS34_ESCRO</name>
<evidence type="ECO:0000313" key="2">
    <source>
        <dbReference type="Proteomes" id="UP001159641"/>
    </source>
</evidence>
<sequence length="148" mass="15603">MPKSGGLGQPGGGASLLPGPCRAGAAVLCFDPRPAVGVRRGPGGGFPAPRPCCRPPGKNCLVFFSFCPRRFSRTGTSVPEREVLSPPSVSTRAEDPARWLGGKLGLCRGLSPRLAVHRPLHRDPGGVQKVLPPDEIEQVAVNVARRRL</sequence>
<dbReference type="EMBL" id="JAIQCJ010002139">
    <property type="protein sequence ID" value="KAJ8781807.1"/>
    <property type="molecule type" value="Genomic_DNA"/>
</dbReference>
<keyword evidence="2" id="KW-1185">Reference proteome</keyword>
<dbReference type="AlphaFoldDB" id="A0AB34GS34"/>
<reference evidence="1 2" key="1">
    <citation type="submission" date="2022-11" db="EMBL/GenBank/DDBJ databases">
        <title>Whole genome sequence of Eschrichtius robustus ER-17-0199.</title>
        <authorList>
            <person name="Bruniche-Olsen A."/>
            <person name="Black A.N."/>
            <person name="Fields C.J."/>
            <person name="Walden K."/>
            <person name="Dewoody J.A."/>
        </authorList>
    </citation>
    <scope>NUCLEOTIDE SEQUENCE [LARGE SCALE GENOMIC DNA]</scope>
    <source>
        <strain evidence="1">ER-17-0199</strain>
        <tissue evidence="1">Blubber</tissue>
    </source>
</reference>
<proteinExistence type="predicted"/>
<gene>
    <name evidence="1" type="ORF">J1605_010791</name>
</gene>